<evidence type="ECO:0000256" key="1">
    <source>
        <dbReference type="ARBA" id="ARBA00009922"/>
    </source>
</evidence>
<dbReference type="EMBL" id="JAQIBD010000001">
    <property type="protein sequence ID" value="MDM5270626.1"/>
    <property type="molecule type" value="Genomic_DNA"/>
</dbReference>
<keyword evidence="6" id="KW-0238">DNA-binding</keyword>
<dbReference type="PANTHER" id="PTHR11070:SF2">
    <property type="entry name" value="ATP-DEPENDENT DNA HELICASE SRS2"/>
    <property type="match status" value="1"/>
</dbReference>
<dbReference type="InterPro" id="IPR000212">
    <property type="entry name" value="DNA_helicase_UvrD/REP"/>
</dbReference>
<evidence type="ECO:0000256" key="12">
    <source>
        <dbReference type="PROSITE-ProRule" id="PRU00560"/>
    </source>
</evidence>
<comment type="caution">
    <text evidence="15">The sequence shown here is derived from an EMBL/GenBank/DDBJ whole genome shotgun (WGS) entry which is preliminary data.</text>
</comment>
<dbReference type="InterPro" id="IPR014016">
    <property type="entry name" value="UvrD-like_ATP-bd"/>
</dbReference>
<dbReference type="PROSITE" id="PS51198">
    <property type="entry name" value="UVRD_HELICASE_ATP_BIND"/>
    <property type="match status" value="1"/>
</dbReference>
<dbReference type="Proteomes" id="UP001169069">
    <property type="component" value="Unassembled WGS sequence"/>
</dbReference>
<reference evidence="15" key="1">
    <citation type="submission" date="2023-01" db="EMBL/GenBank/DDBJ databases">
        <title>Sulfurovum sp. zt1-1 genome assembly.</title>
        <authorList>
            <person name="Wang J."/>
        </authorList>
    </citation>
    <scope>NUCLEOTIDE SEQUENCE</scope>
    <source>
        <strain evidence="15">Zt1-1</strain>
    </source>
</reference>
<evidence type="ECO:0000256" key="3">
    <source>
        <dbReference type="ARBA" id="ARBA00022801"/>
    </source>
</evidence>
<evidence type="ECO:0000313" key="15">
    <source>
        <dbReference type="EMBL" id="MDM5270626.1"/>
    </source>
</evidence>
<feature type="domain" description="UvrD-like helicase ATP-binding" evidence="13">
    <location>
        <begin position="4"/>
        <end position="277"/>
    </location>
</feature>
<organism evidence="15 16">
    <name type="scientific">Sulfurovum zhangzhouensis</name>
    <dbReference type="NCBI Taxonomy" id="3019067"/>
    <lineage>
        <taxon>Bacteria</taxon>
        <taxon>Pseudomonadati</taxon>
        <taxon>Campylobacterota</taxon>
        <taxon>Epsilonproteobacteria</taxon>
        <taxon>Campylobacterales</taxon>
        <taxon>Sulfurovaceae</taxon>
        <taxon>Sulfurovum</taxon>
    </lineage>
</organism>
<dbReference type="CDD" id="cd17932">
    <property type="entry name" value="DEXQc_UvrD"/>
    <property type="match status" value="1"/>
</dbReference>
<dbReference type="RefSeq" id="WP_289411904.1">
    <property type="nucleotide sequence ID" value="NZ_JAQIBD010000001.1"/>
</dbReference>
<dbReference type="PROSITE" id="PS51217">
    <property type="entry name" value="UVRD_HELICASE_CTER"/>
    <property type="match status" value="1"/>
</dbReference>
<comment type="catalytic activity">
    <reaction evidence="8">
        <text>Couples ATP hydrolysis with the unwinding of duplex DNA by translocating in the 3'-5' direction.</text>
        <dbReference type="EC" id="5.6.2.4"/>
    </reaction>
</comment>
<evidence type="ECO:0000256" key="11">
    <source>
        <dbReference type="ARBA" id="ARBA00048988"/>
    </source>
</evidence>
<keyword evidence="5 12" id="KW-0067">ATP-binding</keyword>
<proteinExistence type="inferred from homology"/>
<evidence type="ECO:0000256" key="9">
    <source>
        <dbReference type="ARBA" id="ARBA00034808"/>
    </source>
</evidence>
<evidence type="ECO:0000256" key="2">
    <source>
        <dbReference type="ARBA" id="ARBA00022741"/>
    </source>
</evidence>
<dbReference type="EC" id="5.6.2.4" evidence="9"/>
<comment type="catalytic activity">
    <reaction evidence="11">
        <text>ATP + H2O = ADP + phosphate + H(+)</text>
        <dbReference type="Rhea" id="RHEA:13065"/>
        <dbReference type="ChEBI" id="CHEBI:15377"/>
        <dbReference type="ChEBI" id="CHEBI:15378"/>
        <dbReference type="ChEBI" id="CHEBI:30616"/>
        <dbReference type="ChEBI" id="CHEBI:43474"/>
        <dbReference type="ChEBI" id="CHEBI:456216"/>
        <dbReference type="EC" id="5.6.2.4"/>
    </reaction>
</comment>
<accession>A0ABT7QUW5</accession>
<evidence type="ECO:0000256" key="6">
    <source>
        <dbReference type="ARBA" id="ARBA00023125"/>
    </source>
</evidence>
<dbReference type="PANTHER" id="PTHR11070">
    <property type="entry name" value="UVRD / RECB / PCRA DNA HELICASE FAMILY MEMBER"/>
    <property type="match status" value="1"/>
</dbReference>
<dbReference type="SUPFAM" id="SSF52540">
    <property type="entry name" value="P-loop containing nucleoside triphosphate hydrolases"/>
    <property type="match status" value="1"/>
</dbReference>
<evidence type="ECO:0000256" key="8">
    <source>
        <dbReference type="ARBA" id="ARBA00034617"/>
    </source>
</evidence>
<dbReference type="GO" id="GO:0004386">
    <property type="term" value="F:helicase activity"/>
    <property type="evidence" value="ECO:0007669"/>
    <property type="project" value="UniProtKB-KW"/>
</dbReference>
<keyword evidence="4 12" id="KW-0347">Helicase</keyword>
<dbReference type="Gene3D" id="1.10.10.160">
    <property type="match status" value="1"/>
</dbReference>
<evidence type="ECO:0000259" key="14">
    <source>
        <dbReference type="PROSITE" id="PS51217"/>
    </source>
</evidence>
<evidence type="ECO:0000259" key="13">
    <source>
        <dbReference type="PROSITE" id="PS51198"/>
    </source>
</evidence>
<dbReference type="Pfam" id="PF13361">
    <property type="entry name" value="UvrD_C"/>
    <property type="match status" value="1"/>
</dbReference>
<gene>
    <name evidence="15" type="ORF">PGH07_00370</name>
</gene>
<dbReference type="Pfam" id="PF00580">
    <property type="entry name" value="UvrD-helicase"/>
    <property type="match status" value="1"/>
</dbReference>
<keyword evidence="2 12" id="KW-0547">Nucleotide-binding</keyword>
<evidence type="ECO:0000256" key="4">
    <source>
        <dbReference type="ARBA" id="ARBA00022806"/>
    </source>
</evidence>
<dbReference type="CDD" id="cd18807">
    <property type="entry name" value="SF1_C_UvrD"/>
    <property type="match status" value="1"/>
</dbReference>
<dbReference type="InterPro" id="IPR013986">
    <property type="entry name" value="DExx_box_DNA_helicase_dom_sf"/>
</dbReference>
<dbReference type="InterPro" id="IPR027417">
    <property type="entry name" value="P-loop_NTPase"/>
</dbReference>
<dbReference type="Gene3D" id="3.40.50.300">
    <property type="entry name" value="P-loop containing nucleotide triphosphate hydrolases"/>
    <property type="match status" value="3"/>
</dbReference>
<name>A0ABT7QUW5_9BACT</name>
<dbReference type="Gene3D" id="1.10.486.10">
    <property type="entry name" value="PCRA, domain 4"/>
    <property type="match status" value="2"/>
</dbReference>
<evidence type="ECO:0000313" key="16">
    <source>
        <dbReference type="Proteomes" id="UP001169069"/>
    </source>
</evidence>
<evidence type="ECO:0000256" key="7">
    <source>
        <dbReference type="ARBA" id="ARBA00023235"/>
    </source>
</evidence>
<comment type="similarity">
    <text evidence="1">Belongs to the helicase family. UvrD subfamily.</text>
</comment>
<keyword evidence="7" id="KW-0413">Isomerase</keyword>
<evidence type="ECO:0000256" key="10">
    <source>
        <dbReference type="ARBA" id="ARBA00034923"/>
    </source>
</evidence>
<evidence type="ECO:0000256" key="5">
    <source>
        <dbReference type="ARBA" id="ARBA00022840"/>
    </source>
</evidence>
<feature type="binding site" evidence="12">
    <location>
        <begin position="25"/>
        <end position="32"/>
    </location>
    <ligand>
        <name>ATP</name>
        <dbReference type="ChEBI" id="CHEBI:30616"/>
    </ligand>
</feature>
<protein>
    <recommendedName>
        <fullName evidence="9">DNA 3'-5' helicase</fullName>
        <ecNumber evidence="9">5.6.2.4</ecNumber>
    </recommendedName>
    <alternativeName>
        <fullName evidence="10">DNA 3'-5' helicase II</fullName>
    </alternativeName>
</protein>
<keyword evidence="16" id="KW-1185">Reference proteome</keyword>
<keyword evidence="3 12" id="KW-0378">Hydrolase</keyword>
<sequence>MPFSTLNDEQLSAATAPLGHNLIIASAGTGKTSTIVGRIGHLLKSDIDPSKILLLTFTNKAAGEMLSRLEQYFPKSVVSKVESGTFHAVSYRWLKTLYPNLALKQPGELKTLFRSIYEKRNFARMNISTQPFSASYLYEMYSLYQNASLESFDTWFLEKYPEHETLMDAYVDITEEFEREKIEYGFASFNDLLLRMREHLKTNNLGFEEVLVDEYQDTNTLQSALIDELKPKSLFCVGDYDQSIYAFNGANIENIATFSKRYKDSQVYTLKTNYRSTAPILSLANRVIERNERIYPKKLEVGRKGKTHPPRLLMYNDLFEQYQSIAHSIKTTHVPNNQIAVIFRNNSSADGIEASLREYGITCKRKGGTSFFETKEVKFLLDLLSLQLNPKDMMAFIHIFEYAAGVGSALSKEIFQCFIHFGHGSLMQGVLHPRIFELPNFKPNKNVQLGLFDDDLEIGSAARFTHLGLDKEIMAHPLLKHPKLTQEGVKFFQEFYRYILAVEAMDNPAQILSTAMRSKLYEKVVDILSNQRARLKSGEVDPDKKTQAKERIERKARLLWELGRQYKELSRFVNAMILGGNELSEGDGVNLLTVHASKGLEFPEVYVVDLVDGRFPNRKMMSSIEEERRLFYVAVTRAKDKLYLSLAKYDKMKKIDYKPSQFLHEAGLIKGEFVEEKK</sequence>
<feature type="domain" description="UvrD-like helicase C-terminal" evidence="14">
    <location>
        <begin position="278"/>
        <end position="599"/>
    </location>
</feature>
<dbReference type="InterPro" id="IPR014017">
    <property type="entry name" value="DNA_helicase_UvrD-like_C"/>
</dbReference>